<dbReference type="OMA" id="VAPNQYG"/>
<dbReference type="NCBIfam" id="TIGR00976">
    <property type="entry name" value="CocE_NonD"/>
    <property type="match status" value="1"/>
</dbReference>
<dbReference type="InterPro" id="IPR013736">
    <property type="entry name" value="Xaa-Pro_dipept_C"/>
</dbReference>
<keyword evidence="4" id="KW-1185">Reference proteome</keyword>
<dbReference type="EMBL" id="KI912116">
    <property type="protein sequence ID" value="ETS77213.1"/>
    <property type="molecule type" value="Genomic_DNA"/>
</dbReference>
<dbReference type="PANTHER" id="PTHR43056:SF10">
    <property type="entry name" value="COCE_NOND FAMILY, PUTATIVE (AFU_ORTHOLOGUE AFUA_7G00600)-RELATED"/>
    <property type="match status" value="1"/>
</dbReference>
<dbReference type="Gene3D" id="1.10.3020.20">
    <property type="match status" value="1"/>
</dbReference>
<dbReference type="HOGENOM" id="CLU_015590_2_1_1"/>
<dbReference type="AlphaFoldDB" id="W3WTN1"/>
<dbReference type="GeneID" id="19276100"/>
<dbReference type="InterPro" id="IPR008979">
    <property type="entry name" value="Galactose-bd-like_sf"/>
</dbReference>
<evidence type="ECO:0000313" key="4">
    <source>
        <dbReference type="Proteomes" id="UP000030651"/>
    </source>
</evidence>
<dbReference type="SMART" id="SM00939">
    <property type="entry name" value="PepX_C"/>
    <property type="match status" value="1"/>
</dbReference>
<dbReference type="KEGG" id="pfy:PFICI_11087"/>
<gene>
    <name evidence="3" type="ORF">PFICI_11087</name>
</gene>
<dbReference type="Gene3D" id="3.40.50.1820">
    <property type="entry name" value="alpha/beta hydrolase"/>
    <property type="match status" value="1"/>
</dbReference>
<accession>W3WTN1</accession>
<proteinExistence type="predicted"/>
<dbReference type="Gene3D" id="2.60.120.260">
    <property type="entry name" value="Galactose-binding domain-like"/>
    <property type="match status" value="1"/>
</dbReference>
<feature type="domain" description="Xaa-Pro dipeptidyl-peptidase C-terminal" evidence="2">
    <location>
        <begin position="321"/>
        <end position="567"/>
    </location>
</feature>
<dbReference type="InterPro" id="IPR000383">
    <property type="entry name" value="Xaa-Pro-like_dom"/>
</dbReference>
<dbReference type="InterPro" id="IPR050585">
    <property type="entry name" value="Xaa-Pro_dipeptidyl-ppase/CocE"/>
</dbReference>
<dbReference type="SUPFAM" id="SSF49785">
    <property type="entry name" value="Galactose-binding domain-like"/>
    <property type="match status" value="1"/>
</dbReference>
<evidence type="ECO:0000259" key="2">
    <source>
        <dbReference type="SMART" id="SM00939"/>
    </source>
</evidence>
<dbReference type="GO" id="GO:0008239">
    <property type="term" value="F:dipeptidyl-peptidase activity"/>
    <property type="evidence" value="ECO:0007669"/>
    <property type="project" value="InterPro"/>
</dbReference>
<protein>
    <recommendedName>
        <fullName evidence="2">Xaa-Pro dipeptidyl-peptidase C-terminal domain-containing protein</fullName>
    </recommendedName>
</protein>
<evidence type="ECO:0000256" key="1">
    <source>
        <dbReference type="ARBA" id="ARBA00022801"/>
    </source>
</evidence>
<dbReference type="Proteomes" id="UP000030651">
    <property type="component" value="Unassembled WGS sequence"/>
</dbReference>
<dbReference type="InterPro" id="IPR029058">
    <property type="entry name" value="AB_hydrolase_fold"/>
</dbReference>
<organism evidence="3 4">
    <name type="scientific">Pestalotiopsis fici (strain W106-1 / CGMCC3.15140)</name>
    <dbReference type="NCBI Taxonomy" id="1229662"/>
    <lineage>
        <taxon>Eukaryota</taxon>
        <taxon>Fungi</taxon>
        <taxon>Dikarya</taxon>
        <taxon>Ascomycota</taxon>
        <taxon>Pezizomycotina</taxon>
        <taxon>Sordariomycetes</taxon>
        <taxon>Xylariomycetidae</taxon>
        <taxon>Amphisphaeriales</taxon>
        <taxon>Sporocadaceae</taxon>
        <taxon>Pestalotiopsis</taxon>
    </lineage>
</organism>
<reference evidence="4" key="1">
    <citation type="journal article" date="2015" name="BMC Genomics">
        <title>Genomic and transcriptomic analysis of the endophytic fungus Pestalotiopsis fici reveals its lifestyle and high potential for synthesis of natural products.</title>
        <authorList>
            <person name="Wang X."/>
            <person name="Zhang X."/>
            <person name="Liu L."/>
            <person name="Xiang M."/>
            <person name="Wang W."/>
            <person name="Sun X."/>
            <person name="Che Y."/>
            <person name="Guo L."/>
            <person name="Liu G."/>
            <person name="Guo L."/>
            <person name="Wang C."/>
            <person name="Yin W.B."/>
            <person name="Stadler M."/>
            <person name="Zhang X."/>
            <person name="Liu X."/>
        </authorList>
    </citation>
    <scope>NUCLEOTIDE SEQUENCE [LARGE SCALE GENOMIC DNA]</scope>
    <source>
        <strain evidence="4">W106-1 / CGMCC3.15140</strain>
    </source>
</reference>
<dbReference type="eggNOG" id="ENOG502QZDY">
    <property type="taxonomic scope" value="Eukaryota"/>
</dbReference>
<dbReference type="InterPro" id="IPR005674">
    <property type="entry name" value="CocE/Ser_esterase"/>
</dbReference>
<dbReference type="Pfam" id="PF02129">
    <property type="entry name" value="Peptidase_S15"/>
    <property type="match status" value="1"/>
</dbReference>
<sequence>MSTSQYRDISTIDSASYSYIFEQNVSVPLQSGGVLRCNVYRPKDVDSSRKYPVIATLGPYGKDVPYSVFNPKSFAELPEEHQTEHSAWETPTPGYWTAQGYVVVRADEPGIGQSPGVLDFLSKTTVNAFCDLIEWAADQPWSSGKVGLLGISYYAGMQWPVAARKPRGLAAIVPWEGFSDMYSEACRHGGILSNTFFQIWYARQIAPNQYGLPGRASRNWGPDTIDGDLSPEELAANRATNPAAYHAFKYRDNEFFTKTNFRLEDIQVPLLSVANWGGILLHLRGNVRAFTLASSEFKYLRFIVGRHDLPFYSPEAVEIQKSFLDAFLKGKDSLGWAERGKIPAINMVIRKGNVGFNDPIAEATFLQRDEDEWPLSRTEYTDFFLTEDNNLQFRKPDATRSTDLSYEAFGDGKTAISFDTEPFSQELEITGHIVAHLNVSISQGTSETAPSGMDLFVSLRHFAPDGKEILYTGSGGEGVPATKGSLRLALRQTNPRHPHHRPWQPHRDYTSADVLPVVCGEIYSVDVELWPTNLVVTAGSKLSFEISSKDTDGSGLFMHTDPDDRLVTHFYIRIFAQMSILADHLVTFVV</sequence>
<dbReference type="PANTHER" id="PTHR43056">
    <property type="entry name" value="PEPTIDASE S9 PROLYL OLIGOPEPTIDASE"/>
    <property type="match status" value="1"/>
</dbReference>
<keyword evidence="1" id="KW-0378">Hydrolase</keyword>
<dbReference type="RefSeq" id="XP_007837859.1">
    <property type="nucleotide sequence ID" value="XM_007839668.1"/>
</dbReference>
<name>W3WTN1_PESFW</name>
<dbReference type="SUPFAM" id="SSF53474">
    <property type="entry name" value="alpha/beta-Hydrolases"/>
    <property type="match status" value="1"/>
</dbReference>
<evidence type="ECO:0000313" key="3">
    <source>
        <dbReference type="EMBL" id="ETS77213.1"/>
    </source>
</evidence>
<dbReference type="InParanoid" id="W3WTN1"/>
<dbReference type="OrthoDB" id="416441at2759"/>
<dbReference type="Pfam" id="PF08530">
    <property type="entry name" value="PepX_C"/>
    <property type="match status" value="1"/>
</dbReference>